<protein>
    <submittedName>
        <fullName evidence="5">Aminotransferase class I/II-fold pyridoxal phosphate-dependent enzyme</fullName>
    </submittedName>
    <submittedName>
        <fullName evidence="6">Protein MalY</fullName>
        <ecNumber evidence="6">4.4.1.8</ecNumber>
    </submittedName>
</protein>
<feature type="domain" description="Aminotransferase class I/classII large" evidence="4">
    <location>
        <begin position="7"/>
        <end position="121"/>
    </location>
</feature>
<dbReference type="InterPro" id="IPR015422">
    <property type="entry name" value="PyrdxlP-dep_Trfase_small"/>
</dbReference>
<gene>
    <name evidence="6" type="primary">malY</name>
    <name evidence="5" type="ORF">ASQ14_10785</name>
    <name evidence="6" type="ORF">NCTC6385_02837</name>
</gene>
<sequence length="131" mass="14302">MCVGLRSSSPAVLSLTAHIAAYQHGAPWLDALRASLAANMRYIEQALNGAFPTLNWQAPPSTYLAWIDLRPLGIDDQKLQHTLIHQEKVAIMPGDTYGAEGRGFVRLNAGCPRLKLEKGVNGLINAIRTVR</sequence>
<accession>A0A2T9HM61</accession>
<evidence type="ECO:0000259" key="4">
    <source>
        <dbReference type="Pfam" id="PF00155"/>
    </source>
</evidence>
<evidence type="ECO:0000256" key="2">
    <source>
        <dbReference type="ARBA" id="ARBA00022898"/>
    </source>
</evidence>
<dbReference type="InterPro" id="IPR004839">
    <property type="entry name" value="Aminotransferase_I/II_large"/>
</dbReference>
<dbReference type="Proteomes" id="UP000254463">
    <property type="component" value="Unassembled WGS sequence"/>
</dbReference>
<dbReference type="PANTHER" id="PTHR43525">
    <property type="entry name" value="PROTEIN MALY"/>
    <property type="match status" value="1"/>
</dbReference>
<dbReference type="EMBL" id="RSTN01000008">
    <property type="protein sequence ID" value="MIU20155.1"/>
    <property type="molecule type" value="Genomic_DNA"/>
</dbReference>
<reference evidence="5" key="2">
    <citation type="submission" date="2018-08" db="EMBL/GenBank/DDBJ databases">
        <authorList>
            <consortium name="GenomeTrakr network: Whole genome sequencing for foodborne pathogen traceback"/>
        </authorList>
    </citation>
    <scope>NUCLEOTIDE SEQUENCE [LARGE SCALE GENOMIC DNA]</scope>
    <source>
        <strain evidence="5">ADRDL-15-6557</strain>
    </source>
</reference>
<dbReference type="EC" id="4.4.1.8" evidence="6"/>
<dbReference type="InterPro" id="IPR015424">
    <property type="entry name" value="PyrdxlP-dep_Trfase"/>
</dbReference>
<comment type="cofactor">
    <cofactor evidence="1">
        <name>pyridoxal 5'-phosphate</name>
        <dbReference type="ChEBI" id="CHEBI:597326"/>
    </cofactor>
</comment>
<reference evidence="6 7" key="1">
    <citation type="submission" date="2018-06" db="EMBL/GenBank/DDBJ databases">
        <authorList>
            <consortium name="Pathogen Informatics"/>
            <person name="Doyle S."/>
        </authorList>
    </citation>
    <scope>NUCLEOTIDE SEQUENCE [LARGE SCALE GENOMIC DNA]</scope>
    <source>
        <strain evidence="6 7">NCTC6385</strain>
    </source>
</reference>
<proteinExistence type="predicted"/>
<dbReference type="Pfam" id="PF00155">
    <property type="entry name" value="Aminotran_1_2"/>
    <property type="match status" value="1"/>
</dbReference>
<dbReference type="GO" id="GO:0030170">
    <property type="term" value="F:pyridoxal phosphate binding"/>
    <property type="evidence" value="ECO:0007669"/>
    <property type="project" value="InterPro"/>
</dbReference>
<evidence type="ECO:0000313" key="6">
    <source>
        <dbReference type="EMBL" id="SUF95868.1"/>
    </source>
</evidence>
<dbReference type="GO" id="GO:0016829">
    <property type="term" value="F:lyase activity"/>
    <property type="evidence" value="ECO:0007669"/>
    <property type="project" value="UniProtKB-KW"/>
</dbReference>
<dbReference type="Gene3D" id="3.90.1150.10">
    <property type="entry name" value="Aspartate Aminotransferase, domain 1"/>
    <property type="match status" value="1"/>
</dbReference>
<dbReference type="GO" id="GO:0008483">
    <property type="term" value="F:transaminase activity"/>
    <property type="evidence" value="ECO:0007669"/>
    <property type="project" value="UniProtKB-KW"/>
</dbReference>
<dbReference type="Proteomes" id="UP000885410">
    <property type="component" value="Unassembled WGS sequence"/>
</dbReference>
<evidence type="ECO:0000256" key="1">
    <source>
        <dbReference type="ARBA" id="ARBA00001933"/>
    </source>
</evidence>
<dbReference type="InterPro" id="IPR051798">
    <property type="entry name" value="Class-II_PLP-Dep_Aminotrans"/>
</dbReference>
<dbReference type="EMBL" id="UGWV01000002">
    <property type="protein sequence ID" value="SUF95868.1"/>
    <property type="molecule type" value="Genomic_DNA"/>
</dbReference>
<dbReference type="PANTHER" id="PTHR43525:SF1">
    <property type="entry name" value="PROTEIN MALY"/>
    <property type="match status" value="1"/>
</dbReference>
<organism evidence="6 7">
    <name type="scientific">Salmonella enterica</name>
    <name type="common">Salmonella choleraesuis</name>
    <dbReference type="NCBI Taxonomy" id="28901"/>
    <lineage>
        <taxon>Bacteria</taxon>
        <taxon>Pseudomonadati</taxon>
        <taxon>Pseudomonadota</taxon>
        <taxon>Gammaproteobacteria</taxon>
        <taxon>Enterobacterales</taxon>
        <taxon>Enterobacteriaceae</taxon>
        <taxon>Salmonella</taxon>
    </lineage>
</organism>
<keyword evidence="5" id="KW-0032">Aminotransferase</keyword>
<dbReference type="AlphaFoldDB" id="A0A2T9HM61"/>
<keyword evidence="5" id="KW-0808">Transferase</keyword>
<evidence type="ECO:0000256" key="3">
    <source>
        <dbReference type="ARBA" id="ARBA00023239"/>
    </source>
</evidence>
<keyword evidence="3 6" id="KW-0456">Lyase</keyword>
<keyword evidence="2" id="KW-0663">Pyridoxal phosphate</keyword>
<name>A0A2T9HM61_SALER</name>
<evidence type="ECO:0000313" key="7">
    <source>
        <dbReference type="Proteomes" id="UP000254463"/>
    </source>
</evidence>
<dbReference type="SUPFAM" id="SSF53383">
    <property type="entry name" value="PLP-dependent transferases"/>
    <property type="match status" value="1"/>
</dbReference>
<evidence type="ECO:0000313" key="5">
    <source>
        <dbReference type="EMBL" id="MIU20155.1"/>
    </source>
</evidence>